<keyword evidence="3" id="KW-1185">Reference proteome</keyword>
<gene>
    <name evidence="2" type="ORF">ACAOBT_LOCUS31642</name>
</gene>
<protein>
    <submittedName>
        <fullName evidence="2">Uncharacterized protein</fullName>
    </submittedName>
</protein>
<name>A0A9P0M2N7_ACAOB</name>
<comment type="caution">
    <text evidence="2">The sequence shown here is derived from an EMBL/GenBank/DDBJ whole genome shotgun (WGS) entry which is preliminary data.</text>
</comment>
<evidence type="ECO:0000313" key="2">
    <source>
        <dbReference type="EMBL" id="CAH2010620.1"/>
    </source>
</evidence>
<organism evidence="2 3">
    <name type="scientific">Acanthoscelides obtectus</name>
    <name type="common">Bean weevil</name>
    <name type="synonym">Bruchus obtectus</name>
    <dbReference type="NCBI Taxonomy" id="200917"/>
    <lineage>
        <taxon>Eukaryota</taxon>
        <taxon>Metazoa</taxon>
        <taxon>Ecdysozoa</taxon>
        <taxon>Arthropoda</taxon>
        <taxon>Hexapoda</taxon>
        <taxon>Insecta</taxon>
        <taxon>Pterygota</taxon>
        <taxon>Neoptera</taxon>
        <taxon>Endopterygota</taxon>
        <taxon>Coleoptera</taxon>
        <taxon>Polyphaga</taxon>
        <taxon>Cucujiformia</taxon>
        <taxon>Chrysomeloidea</taxon>
        <taxon>Chrysomelidae</taxon>
        <taxon>Bruchinae</taxon>
        <taxon>Bruchini</taxon>
        <taxon>Acanthoscelides</taxon>
    </lineage>
</organism>
<evidence type="ECO:0000313" key="3">
    <source>
        <dbReference type="Proteomes" id="UP001152888"/>
    </source>
</evidence>
<proteinExistence type="predicted"/>
<keyword evidence="1" id="KW-0732">Signal</keyword>
<dbReference type="Proteomes" id="UP001152888">
    <property type="component" value="Unassembled WGS sequence"/>
</dbReference>
<feature type="chain" id="PRO_5040274194" evidence="1">
    <location>
        <begin position="23"/>
        <end position="117"/>
    </location>
</feature>
<reference evidence="2" key="1">
    <citation type="submission" date="2022-03" db="EMBL/GenBank/DDBJ databases">
        <authorList>
            <person name="Sayadi A."/>
        </authorList>
    </citation>
    <scope>NUCLEOTIDE SEQUENCE</scope>
</reference>
<accession>A0A9P0M2N7</accession>
<sequence>MGYYLGIVVVLGLVLLVESGEAKQNITSNKCDIPPSAPKRIEEAINSCQDEIKIAILSEALSALNANDHHPKNRAKRATFSNDEKRIAGCLLQCVYRKMKAVSSLLNKNNAFSSAII</sequence>
<feature type="signal peptide" evidence="1">
    <location>
        <begin position="1"/>
        <end position="22"/>
    </location>
</feature>
<evidence type="ECO:0000256" key="1">
    <source>
        <dbReference type="SAM" id="SignalP"/>
    </source>
</evidence>
<dbReference type="AlphaFoldDB" id="A0A9P0M2N7"/>
<dbReference type="EMBL" id="CAKOFQ010007984">
    <property type="protein sequence ID" value="CAH2010620.1"/>
    <property type="molecule type" value="Genomic_DNA"/>
</dbReference>